<feature type="coiled-coil region" evidence="1">
    <location>
        <begin position="112"/>
        <end position="146"/>
    </location>
</feature>
<protein>
    <submittedName>
        <fullName evidence="3">Uncharacterized protein</fullName>
    </submittedName>
</protein>
<gene>
    <name evidence="3" type="ORF">WFZ85_04325</name>
</gene>
<keyword evidence="2" id="KW-1133">Transmembrane helix</keyword>
<organism evidence="3 4">
    <name type="scientific">Flavobacterium aureirubrum</name>
    <dbReference type="NCBI Taxonomy" id="3133147"/>
    <lineage>
        <taxon>Bacteria</taxon>
        <taxon>Pseudomonadati</taxon>
        <taxon>Bacteroidota</taxon>
        <taxon>Flavobacteriia</taxon>
        <taxon>Flavobacteriales</taxon>
        <taxon>Flavobacteriaceae</taxon>
        <taxon>Flavobacterium</taxon>
    </lineage>
</organism>
<evidence type="ECO:0000256" key="2">
    <source>
        <dbReference type="SAM" id="Phobius"/>
    </source>
</evidence>
<sequence>MGKYNTEEILRESQENVKKLNEKLKDIESLHNEIKESVSLSLKNPVLFKELAEKLNNSAELYLTKNNTIFDQKIVEISSKINQLGSEITRLVEVDFNTLFRDLETKFLENSKVEIGKELKKFDEKATNLQNKIDDLGKEITRLSKIDLEEHFNKHQNKLSEVFISINGINGILTTISQNINKIIQNFGDIEQVLSKNQKETNKSFDLVYENQEKNKKELLSKLEESDAKLNSIISQNELLKKELNFNKKLILLIALLIVISSIIIIKWK</sequence>
<evidence type="ECO:0000313" key="4">
    <source>
        <dbReference type="Proteomes" id="UP001460072"/>
    </source>
</evidence>
<feature type="coiled-coil region" evidence="1">
    <location>
        <begin position="3"/>
        <end position="37"/>
    </location>
</feature>
<keyword evidence="1" id="KW-0175">Coiled coil</keyword>
<feature type="coiled-coil region" evidence="1">
    <location>
        <begin position="209"/>
        <end position="243"/>
    </location>
</feature>
<feature type="transmembrane region" description="Helical" evidence="2">
    <location>
        <begin position="250"/>
        <end position="268"/>
    </location>
</feature>
<dbReference type="Proteomes" id="UP001460072">
    <property type="component" value="Unassembled WGS sequence"/>
</dbReference>
<keyword evidence="2" id="KW-0472">Membrane</keyword>
<keyword evidence="2" id="KW-0812">Transmembrane</keyword>
<evidence type="ECO:0000256" key="1">
    <source>
        <dbReference type="SAM" id="Coils"/>
    </source>
</evidence>
<accession>A0ABU9N2T5</accession>
<name>A0ABU9N2T5_9FLAO</name>
<dbReference type="RefSeq" id="WP_342695054.1">
    <property type="nucleotide sequence ID" value="NZ_JBCGDO010000003.1"/>
</dbReference>
<dbReference type="EMBL" id="JBCGDO010000003">
    <property type="protein sequence ID" value="MEM0541828.1"/>
    <property type="molecule type" value="Genomic_DNA"/>
</dbReference>
<comment type="caution">
    <text evidence="3">The sequence shown here is derived from an EMBL/GenBank/DDBJ whole genome shotgun (WGS) entry which is preliminary data.</text>
</comment>
<keyword evidence="4" id="KW-1185">Reference proteome</keyword>
<evidence type="ECO:0000313" key="3">
    <source>
        <dbReference type="EMBL" id="MEM0541828.1"/>
    </source>
</evidence>
<proteinExistence type="predicted"/>
<reference evidence="3 4" key="1">
    <citation type="submission" date="2024-03" db="EMBL/GenBank/DDBJ databases">
        <title>Two novel species of the genus Flavobacterium exhibiting potentially degradation of complex polysaccharides.</title>
        <authorList>
            <person name="Lian X."/>
        </authorList>
    </citation>
    <scope>NUCLEOTIDE SEQUENCE [LARGE SCALE GENOMIC DNA]</scope>
    <source>
        <strain evidence="4">j3</strain>
    </source>
</reference>